<dbReference type="GO" id="GO:0015934">
    <property type="term" value="C:large ribosomal subunit"/>
    <property type="evidence" value="ECO:0007669"/>
    <property type="project" value="InterPro"/>
</dbReference>
<dbReference type="InterPro" id="IPR011332">
    <property type="entry name" value="Ribosomal_zn-bd"/>
</dbReference>
<dbReference type="Pfam" id="PF01783">
    <property type="entry name" value="Ribosomal_L32p"/>
    <property type="match status" value="1"/>
</dbReference>
<evidence type="ECO:0000256" key="2">
    <source>
        <dbReference type="ARBA" id="ARBA00022980"/>
    </source>
</evidence>
<evidence type="ECO:0000313" key="8">
    <source>
        <dbReference type="Proteomes" id="UP000179013"/>
    </source>
</evidence>
<accession>A0A1F7XAI0</accession>
<evidence type="ECO:0000256" key="4">
    <source>
        <dbReference type="ARBA" id="ARBA00035178"/>
    </source>
</evidence>
<proteinExistence type="inferred from homology"/>
<evidence type="ECO:0000256" key="1">
    <source>
        <dbReference type="ARBA" id="ARBA00008560"/>
    </source>
</evidence>
<dbReference type="InterPro" id="IPR044957">
    <property type="entry name" value="Ribosomal_bL32_bact"/>
</dbReference>
<dbReference type="PANTHER" id="PTHR35534">
    <property type="entry name" value="50S RIBOSOMAL PROTEIN L32"/>
    <property type="match status" value="1"/>
</dbReference>
<protein>
    <recommendedName>
        <fullName evidence="4 5">Large ribosomal subunit protein bL32</fullName>
    </recommendedName>
</protein>
<dbReference type="SUPFAM" id="SSF57829">
    <property type="entry name" value="Zn-binding ribosomal proteins"/>
    <property type="match status" value="1"/>
</dbReference>
<dbReference type="Proteomes" id="UP000179013">
    <property type="component" value="Unassembled WGS sequence"/>
</dbReference>
<dbReference type="PANTHER" id="PTHR35534:SF1">
    <property type="entry name" value="LARGE RIBOSOMAL SUBUNIT PROTEIN BL32"/>
    <property type="match status" value="1"/>
</dbReference>
<keyword evidence="3 5" id="KW-0687">Ribonucleoprotein</keyword>
<dbReference type="InterPro" id="IPR002677">
    <property type="entry name" value="Ribosomal_bL32"/>
</dbReference>
<dbReference type="GO" id="GO:0006412">
    <property type="term" value="P:translation"/>
    <property type="evidence" value="ECO:0007669"/>
    <property type="project" value="UniProtKB-UniRule"/>
</dbReference>
<dbReference type="AlphaFoldDB" id="A0A1F7XAI0"/>
<evidence type="ECO:0000256" key="6">
    <source>
        <dbReference type="SAM" id="MobiDB-lite"/>
    </source>
</evidence>
<organism evidence="7 8">
    <name type="scientific">Candidatus Woesebacteria bacterium RBG_16_39_8b</name>
    <dbReference type="NCBI Taxonomy" id="1802482"/>
    <lineage>
        <taxon>Bacteria</taxon>
        <taxon>Candidatus Woeseibacteriota</taxon>
    </lineage>
</organism>
<comment type="caution">
    <text evidence="7">The sequence shown here is derived from an EMBL/GenBank/DDBJ whole genome shotgun (WGS) entry which is preliminary data.</text>
</comment>
<evidence type="ECO:0000313" key="7">
    <source>
        <dbReference type="EMBL" id="OGM12017.1"/>
    </source>
</evidence>
<dbReference type="NCBIfam" id="TIGR01031">
    <property type="entry name" value="rpmF_bact"/>
    <property type="match status" value="1"/>
</dbReference>
<dbReference type="HAMAP" id="MF_00340">
    <property type="entry name" value="Ribosomal_bL32"/>
    <property type="match status" value="1"/>
</dbReference>
<gene>
    <name evidence="5" type="primary">rpmF</name>
    <name evidence="7" type="ORF">A2V80_01755</name>
</gene>
<evidence type="ECO:0000256" key="5">
    <source>
        <dbReference type="HAMAP-Rule" id="MF_00340"/>
    </source>
</evidence>
<sequence length="93" mass="10462">MGGVPKKRHTRGSRNQRRMHLFIKVRGLTLCKKCGHSVLPHTVCANCGYYKDKQVFDVLAKLTRKEKKAKEKEIKAQGKAGGKELNAAELSKK</sequence>
<evidence type="ECO:0000256" key="3">
    <source>
        <dbReference type="ARBA" id="ARBA00023274"/>
    </source>
</evidence>
<reference evidence="7 8" key="1">
    <citation type="journal article" date="2016" name="Nat. Commun.">
        <title>Thousands of microbial genomes shed light on interconnected biogeochemical processes in an aquifer system.</title>
        <authorList>
            <person name="Anantharaman K."/>
            <person name="Brown C.T."/>
            <person name="Hug L.A."/>
            <person name="Sharon I."/>
            <person name="Castelle C.J."/>
            <person name="Probst A.J."/>
            <person name="Thomas B.C."/>
            <person name="Singh A."/>
            <person name="Wilkins M.J."/>
            <person name="Karaoz U."/>
            <person name="Brodie E.L."/>
            <person name="Williams K.H."/>
            <person name="Hubbard S.S."/>
            <person name="Banfield J.F."/>
        </authorList>
    </citation>
    <scope>NUCLEOTIDE SEQUENCE [LARGE SCALE GENOMIC DNA]</scope>
</reference>
<dbReference type="EMBL" id="MGFU01000045">
    <property type="protein sequence ID" value="OGM12017.1"/>
    <property type="molecule type" value="Genomic_DNA"/>
</dbReference>
<feature type="region of interest" description="Disordered" evidence="6">
    <location>
        <begin position="68"/>
        <end position="93"/>
    </location>
</feature>
<comment type="similarity">
    <text evidence="1 5">Belongs to the bacterial ribosomal protein bL32 family.</text>
</comment>
<keyword evidence="2 5" id="KW-0689">Ribosomal protein</keyword>
<dbReference type="GO" id="GO:0003735">
    <property type="term" value="F:structural constituent of ribosome"/>
    <property type="evidence" value="ECO:0007669"/>
    <property type="project" value="InterPro"/>
</dbReference>
<name>A0A1F7XAI0_9BACT</name>